<proteinExistence type="predicted"/>
<protein>
    <submittedName>
        <fullName evidence="2">Uncharacterized protein</fullName>
    </submittedName>
</protein>
<organism evidence="2 3">
    <name type="scientific">Streptomyces montanus</name>
    <dbReference type="NCBI Taxonomy" id="2580423"/>
    <lineage>
        <taxon>Bacteria</taxon>
        <taxon>Bacillati</taxon>
        <taxon>Actinomycetota</taxon>
        <taxon>Actinomycetes</taxon>
        <taxon>Kitasatosporales</taxon>
        <taxon>Streptomycetaceae</taxon>
        <taxon>Streptomyces</taxon>
    </lineage>
</organism>
<dbReference type="Proteomes" id="UP000305906">
    <property type="component" value="Unassembled WGS sequence"/>
</dbReference>
<name>A0A5R9FUL6_9ACTN</name>
<evidence type="ECO:0000313" key="2">
    <source>
        <dbReference type="EMBL" id="TLS47782.1"/>
    </source>
</evidence>
<reference evidence="2 3" key="1">
    <citation type="submission" date="2019-05" db="EMBL/GenBank/DDBJ databases">
        <title>Streptomyces sp. NEAU-C151, a novel actinomycete isolated from soil.</title>
        <authorList>
            <person name="Han L."/>
            <person name="Jiang H."/>
        </authorList>
    </citation>
    <scope>NUCLEOTIDE SEQUENCE [LARGE SCALE GENOMIC DNA]</scope>
    <source>
        <strain evidence="2 3">NEAU-C151</strain>
    </source>
</reference>
<keyword evidence="3" id="KW-1185">Reference proteome</keyword>
<comment type="caution">
    <text evidence="2">The sequence shown here is derived from an EMBL/GenBank/DDBJ whole genome shotgun (WGS) entry which is preliminary data.</text>
</comment>
<evidence type="ECO:0000313" key="3">
    <source>
        <dbReference type="Proteomes" id="UP000305906"/>
    </source>
</evidence>
<dbReference type="AlphaFoldDB" id="A0A5R9FUL6"/>
<gene>
    <name evidence="2" type="ORF">FE633_02095</name>
</gene>
<accession>A0A5R9FUL6</accession>
<dbReference type="RefSeq" id="WP_138043264.1">
    <property type="nucleotide sequence ID" value="NZ_VBZC01000002.1"/>
</dbReference>
<dbReference type="EMBL" id="VBZC01000002">
    <property type="protein sequence ID" value="TLS47782.1"/>
    <property type="molecule type" value="Genomic_DNA"/>
</dbReference>
<sequence>MRSNWASTPSTPKPPSALHAAEEAAALVAPTEQAVGIFWRLTATQPDQYETGLALALNNL</sequence>
<evidence type="ECO:0000256" key="1">
    <source>
        <dbReference type="SAM" id="MobiDB-lite"/>
    </source>
</evidence>
<feature type="region of interest" description="Disordered" evidence="1">
    <location>
        <begin position="1"/>
        <end position="21"/>
    </location>
</feature>